<keyword evidence="5" id="KW-0966">Cell projection</keyword>
<dbReference type="EMBL" id="JAHZST010000009">
    <property type="protein sequence ID" value="MBW8184671.1"/>
    <property type="molecule type" value="Genomic_DNA"/>
</dbReference>
<dbReference type="InterPro" id="IPR009926">
    <property type="entry name" value="T3SS_YcgR_PilZN"/>
</dbReference>
<evidence type="ECO:0000256" key="2">
    <source>
        <dbReference type="ARBA" id="ARBA00022741"/>
    </source>
</evidence>
<name>A0ABS7E4Q7_9GAMM</name>
<keyword evidence="3" id="KW-0975">Bacterial flagellum</keyword>
<comment type="caution">
    <text evidence="5">The sequence shown here is derived from an EMBL/GenBank/DDBJ whole genome shotgun (WGS) entry which is preliminary data.</text>
</comment>
<keyword evidence="6" id="KW-1185">Reference proteome</keyword>
<proteinExistence type="predicted"/>
<evidence type="ECO:0000259" key="4">
    <source>
        <dbReference type="Pfam" id="PF12945"/>
    </source>
</evidence>
<keyword evidence="5" id="KW-0969">Cilium</keyword>
<keyword evidence="1" id="KW-0973">c-di-GMP</keyword>
<feature type="domain" description="Type III secretion system flagellar brake protein YcgR PilZN" evidence="4">
    <location>
        <begin position="18"/>
        <end position="107"/>
    </location>
</feature>
<dbReference type="InterPro" id="IPR012349">
    <property type="entry name" value="Split_barrel_FMN-bd"/>
</dbReference>
<evidence type="ECO:0000256" key="3">
    <source>
        <dbReference type="ARBA" id="ARBA00023143"/>
    </source>
</evidence>
<keyword evidence="5" id="KW-0282">Flagellum</keyword>
<dbReference type="SUPFAM" id="SSF141371">
    <property type="entry name" value="PilZ domain-like"/>
    <property type="match status" value="1"/>
</dbReference>
<dbReference type="Gene3D" id="2.30.110.10">
    <property type="entry name" value="Electron Transport, Fmn-binding Protein, Chain A"/>
    <property type="match status" value="1"/>
</dbReference>
<accession>A0ABS7E4Q7</accession>
<gene>
    <name evidence="5" type="ORF">K0625_13435</name>
</gene>
<reference evidence="5 6" key="1">
    <citation type="submission" date="2021-07" db="EMBL/GenBank/DDBJ databases">
        <title>Shewanella sp. nov, isolated from SCS.</title>
        <authorList>
            <person name="Cao W.R."/>
        </authorList>
    </citation>
    <scope>NUCLEOTIDE SEQUENCE [LARGE SCALE GENOMIC DNA]</scope>
    <source>
        <strain evidence="5 6">NR704-98</strain>
    </source>
</reference>
<keyword evidence="2" id="KW-0547">Nucleotide-binding</keyword>
<dbReference type="Proteomes" id="UP001195963">
    <property type="component" value="Unassembled WGS sequence"/>
</dbReference>
<evidence type="ECO:0000256" key="1">
    <source>
        <dbReference type="ARBA" id="ARBA00022636"/>
    </source>
</evidence>
<dbReference type="RefSeq" id="WP_220110164.1">
    <property type="nucleotide sequence ID" value="NZ_JAHZST010000009.1"/>
</dbReference>
<protein>
    <submittedName>
        <fullName evidence="5">Flagellar brake protein</fullName>
    </submittedName>
</protein>
<evidence type="ECO:0000313" key="6">
    <source>
        <dbReference type="Proteomes" id="UP001195963"/>
    </source>
</evidence>
<organism evidence="5 6">
    <name type="scientific">Shewanella nanhaiensis</name>
    <dbReference type="NCBI Taxonomy" id="2864872"/>
    <lineage>
        <taxon>Bacteria</taxon>
        <taxon>Pseudomonadati</taxon>
        <taxon>Pseudomonadota</taxon>
        <taxon>Gammaproteobacteria</taxon>
        <taxon>Alteromonadales</taxon>
        <taxon>Shewanellaceae</taxon>
        <taxon>Shewanella</taxon>
    </lineage>
</organism>
<evidence type="ECO:0000313" key="5">
    <source>
        <dbReference type="EMBL" id="MBW8184671.1"/>
    </source>
</evidence>
<dbReference type="Pfam" id="PF12945">
    <property type="entry name" value="PilZNR"/>
    <property type="match status" value="1"/>
</dbReference>
<sequence length="233" mass="26496">MIHSPTYQFSLLDHMSCNTEVNIQILAPDQVIRLQSRFIGVDPKRMIILELGDDYHWQKAQNFLFIGQEIIVRIIRSNEPKANVLAFKSKIQKVEKNLGYWLLIDYPKELQKVALRHQSRIPISLSSVIVPEKGETEKSQKVKPLALGALKDISIKGGAFVSSGLNTIMCEESYLLKVELSTELDTQLVPITIKNILPIEHDDEAFQYGFTINCSQVKAESIVHKLLMCHLLK</sequence>